<accession>A0A3B0ULU0</accession>
<dbReference type="GO" id="GO:0006508">
    <property type="term" value="P:proteolysis"/>
    <property type="evidence" value="ECO:0007669"/>
    <property type="project" value="UniProtKB-KW"/>
</dbReference>
<dbReference type="Gene3D" id="2.30.42.10">
    <property type="match status" value="1"/>
</dbReference>
<dbReference type="InterPro" id="IPR029045">
    <property type="entry name" value="ClpP/crotonase-like_dom_sf"/>
</dbReference>
<name>A0A3B0ULU0_9ZZZZ</name>
<dbReference type="InterPro" id="IPR036034">
    <property type="entry name" value="PDZ_sf"/>
</dbReference>
<keyword evidence="1" id="KW-1133">Transmembrane helix</keyword>
<gene>
    <name evidence="2" type="ORF">MNBD_BACTEROID04-1791</name>
</gene>
<feature type="non-terminal residue" evidence="2">
    <location>
        <position position="122"/>
    </location>
</feature>
<dbReference type="Gene3D" id="3.30.750.44">
    <property type="match status" value="1"/>
</dbReference>
<sequence length="122" mass="13938">MRKIKKVFIGSFISISIFVFVGFQSDFFEIAKQIDIYTTLFKELNMYYVDEVNPAKLTNNAINHMLSNLDPYTRYYDEQGVESSRIASAGEYGGIGIVSRHENNTLTIREIVKNSPAEKRGI</sequence>
<dbReference type="GO" id="GO:0008233">
    <property type="term" value="F:peptidase activity"/>
    <property type="evidence" value="ECO:0007669"/>
    <property type="project" value="UniProtKB-KW"/>
</dbReference>
<evidence type="ECO:0000256" key="1">
    <source>
        <dbReference type="SAM" id="Phobius"/>
    </source>
</evidence>
<evidence type="ECO:0000313" key="2">
    <source>
        <dbReference type="EMBL" id="VAW20556.1"/>
    </source>
</evidence>
<protein>
    <submittedName>
        <fullName evidence="2">Carboxy-terminal processing protease</fullName>
    </submittedName>
</protein>
<dbReference type="EMBL" id="UOER01000075">
    <property type="protein sequence ID" value="VAW20556.1"/>
    <property type="molecule type" value="Genomic_DNA"/>
</dbReference>
<feature type="transmembrane region" description="Helical" evidence="1">
    <location>
        <begin position="7"/>
        <end position="23"/>
    </location>
</feature>
<keyword evidence="2" id="KW-0645">Protease</keyword>
<proteinExistence type="predicted"/>
<dbReference type="AlphaFoldDB" id="A0A3B0ULU0"/>
<keyword evidence="1" id="KW-0812">Transmembrane</keyword>
<reference evidence="2" key="1">
    <citation type="submission" date="2018-06" db="EMBL/GenBank/DDBJ databases">
        <authorList>
            <person name="Zhirakovskaya E."/>
        </authorList>
    </citation>
    <scope>NUCLEOTIDE SEQUENCE</scope>
</reference>
<organism evidence="2">
    <name type="scientific">hydrothermal vent metagenome</name>
    <dbReference type="NCBI Taxonomy" id="652676"/>
    <lineage>
        <taxon>unclassified sequences</taxon>
        <taxon>metagenomes</taxon>
        <taxon>ecological metagenomes</taxon>
    </lineage>
</organism>
<keyword evidence="2" id="KW-0378">Hydrolase</keyword>
<dbReference type="SUPFAM" id="SSF52096">
    <property type="entry name" value="ClpP/crotonase"/>
    <property type="match status" value="1"/>
</dbReference>
<keyword evidence="1" id="KW-0472">Membrane</keyword>